<feature type="compositionally biased region" description="Basic and acidic residues" evidence="1">
    <location>
        <begin position="46"/>
        <end position="71"/>
    </location>
</feature>
<accession>A0A9P1M8L9</accession>
<dbReference type="AlphaFoldDB" id="A0A9P1M8L9"/>
<dbReference type="Proteomes" id="UP000838763">
    <property type="component" value="Unassembled WGS sequence"/>
</dbReference>
<feature type="region of interest" description="Disordered" evidence="1">
    <location>
        <begin position="1"/>
        <end position="113"/>
    </location>
</feature>
<name>A0A9P1M8L9_9PEZI</name>
<evidence type="ECO:0000313" key="2">
    <source>
        <dbReference type="EMBL" id="CAI4214261.1"/>
    </source>
</evidence>
<dbReference type="EMBL" id="CALLCH030000010">
    <property type="protein sequence ID" value="CAI4214261.1"/>
    <property type="molecule type" value="Genomic_DNA"/>
</dbReference>
<feature type="compositionally biased region" description="Basic and acidic residues" evidence="1">
    <location>
        <begin position="78"/>
        <end position="113"/>
    </location>
</feature>
<sequence length="113" mass="12913">MPETAPLPPRACFVLRPLPQEAHQSHARNERRQAQARHQPGRVRHAPAEHPVPRPHLHDADPHQDPRRERVQGANGPDGRRVVSVEPVERADANRHAQRRHESEPAREEELLA</sequence>
<gene>
    <name evidence="2" type="ORF">PPNO1_LOCUS3992</name>
</gene>
<proteinExistence type="predicted"/>
<comment type="caution">
    <text evidence="2">The sequence shown here is derived from an EMBL/GenBank/DDBJ whole genome shotgun (WGS) entry which is preliminary data.</text>
</comment>
<organism evidence="2 3">
    <name type="scientific">Parascedosporium putredinis</name>
    <dbReference type="NCBI Taxonomy" id="1442378"/>
    <lineage>
        <taxon>Eukaryota</taxon>
        <taxon>Fungi</taxon>
        <taxon>Dikarya</taxon>
        <taxon>Ascomycota</taxon>
        <taxon>Pezizomycotina</taxon>
        <taxon>Sordariomycetes</taxon>
        <taxon>Hypocreomycetidae</taxon>
        <taxon>Microascales</taxon>
        <taxon>Microascaceae</taxon>
        <taxon>Parascedosporium</taxon>
    </lineage>
</organism>
<evidence type="ECO:0000313" key="3">
    <source>
        <dbReference type="Proteomes" id="UP000838763"/>
    </source>
</evidence>
<protein>
    <submittedName>
        <fullName evidence="2">Uncharacterized protein</fullName>
    </submittedName>
</protein>
<keyword evidence="3" id="KW-1185">Reference proteome</keyword>
<evidence type="ECO:0000256" key="1">
    <source>
        <dbReference type="SAM" id="MobiDB-lite"/>
    </source>
</evidence>
<feature type="compositionally biased region" description="Basic and acidic residues" evidence="1">
    <location>
        <begin position="23"/>
        <end position="33"/>
    </location>
</feature>
<reference evidence="2" key="1">
    <citation type="submission" date="2022-11" db="EMBL/GenBank/DDBJ databases">
        <authorList>
            <person name="Scott C."/>
            <person name="Bruce N."/>
        </authorList>
    </citation>
    <scope>NUCLEOTIDE SEQUENCE</scope>
</reference>